<dbReference type="SMART" id="SM00060">
    <property type="entry name" value="FN3"/>
    <property type="match status" value="2"/>
</dbReference>
<keyword evidence="2" id="KW-1133">Transmembrane helix</keyword>
<dbReference type="Pfam" id="PF03372">
    <property type="entry name" value="Exo_endo_phos"/>
    <property type="match status" value="1"/>
</dbReference>
<dbReference type="SUPFAM" id="SSF56300">
    <property type="entry name" value="Metallo-dependent phosphatases"/>
    <property type="match status" value="1"/>
</dbReference>
<keyword evidence="1 3" id="KW-0732">Signal</keyword>
<keyword evidence="2" id="KW-0472">Membrane</keyword>
<dbReference type="SMART" id="SM00089">
    <property type="entry name" value="PKD"/>
    <property type="match status" value="1"/>
</dbReference>
<dbReference type="SUPFAM" id="SSF49785">
    <property type="entry name" value="Galactose-binding domain-like"/>
    <property type="match status" value="1"/>
</dbReference>
<dbReference type="Gene3D" id="2.60.40.380">
    <property type="entry name" value="Purple acid phosphatase-like, N-terminal"/>
    <property type="match status" value="1"/>
</dbReference>
<dbReference type="InterPro" id="IPR036116">
    <property type="entry name" value="FN3_sf"/>
</dbReference>
<dbReference type="SUPFAM" id="SSF49265">
    <property type="entry name" value="Fibronectin type III"/>
    <property type="match status" value="1"/>
</dbReference>
<dbReference type="CDD" id="cd00146">
    <property type="entry name" value="PKD"/>
    <property type="match status" value="1"/>
</dbReference>
<dbReference type="Gene3D" id="2.60.40.10">
    <property type="entry name" value="Immunoglobulins"/>
    <property type="match status" value="2"/>
</dbReference>
<dbReference type="InterPro" id="IPR036691">
    <property type="entry name" value="Endo/exonu/phosph_ase_sf"/>
</dbReference>
<dbReference type="InterPro" id="IPR003961">
    <property type="entry name" value="FN3_dom"/>
</dbReference>
<dbReference type="Proteomes" id="UP001597380">
    <property type="component" value="Unassembled WGS sequence"/>
</dbReference>
<evidence type="ECO:0000259" key="4">
    <source>
        <dbReference type="PROSITE" id="PS50093"/>
    </source>
</evidence>
<dbReference type="RefSeq" id="WP_345339721.1">
    <property type="nucleotide sequence ID" value="NZ_BAABLI010000011.1"/>
</dbReference>
<dbReference type="InterPro" id="IPR035986">
    <property type="entry name" value="PKD_dom_sf"/>
</dbReference>
<dbReference type="Gene3D" id="3.60.10.10">
    <property type="entry name" value="Endonuclease/exonuclease/phosphatase"/>
    <property type="match status" value="1"/>
</dbReference>
<sequence length="1725" mass="186701">MKMRLLPLLMAGLAQPAMAASDLPRIAWTDDPTSTATIGWRQVSGTNPEVRYGTAADGTGWAVHANDGSKTFVHPDDDAGVELTTWFANLTGLTADTAYYFQICDSEGCSDTSWFKTAPATPGDFTFIAGGDSRTNVEPRQEGNKLVAASRPLFVLFNGDFTDDGDHEQWVQWLQDWQLTRSEDGRMYPIVASHGNHENDVYDMLNYVFGLPQSGYYKLSVGGSMLDIFTLNSESEPGVGYGAYDDQNSDAWDAQTTSFKADATASTATWKLGNYHRPMRPHTSGKSEGTGRIEAWAETFRDQGFNLIVESDTHMAKYTFPVVLSSDEGSYQDFKRDDANGTMIIGEGSWGAPTRPTDDDKPWTMDSGSFWQFKLIHASPTNMKIHTVRFGSEHEDLAGDTYSADAVTPLTQAEQDADAFAVAGDLPLWKPLSGAVLDLPATGFVGADIDNLQLVGSGAMWKYLDDGSSPADWQTTGFDDAAWAQGNAQLGYGDGDETTEISYGDDADNKHITTYFRRAFTIAKPEDVIKLTLRILRDDGAVVYINGQEAARSNMPGGDITSTTPAASGIGGSAETTYYEYALMPELLVAGNNVIAVEVHQSGGTSSDMSFDLDLTAVVSNIADTAAVSATTIEAAPISISEIELSWNDDASFDEVGYQLERKVGDGDWAVLTWRIEADTTTYTDEKLNEGEAYSYRIRPYNAAGLSTHSNEVASATLSNPVPRIFSEDFELGSLGEMTAYDAASDAAWAISTTGNWAYMNGYGADTASDDWLITPALDLSYYSDTSLSFETSTRYDGPVLGVKYSTDYTLGENPNDSTWTDIPECSTTDAAVCWTKVSIDDWSFEATDVDISGIDFGGKPVHFAFHYTSTGTGGGDGAGWQVDNITVRGNYSASEIVGDSMAGGVPASWTNHNAASTANWDAVTKNEIPAAYINGYGADAASDDWLIFPGAELTADDRATLAFDYFQEYSGPALKVMVSTDYTDGADPATATWVDLNVELPAIHKEWASIGPISLAGYEGTVHVAFHYTSTGTGGGQGAGIGIANAKIAKNLDGVYLENEILEEKFNSLDNLGTFEAYSRSSNADWKVEERGGDLGAIISGYGADGPSDDWLISPELNILNWQNALITFEIYTKYGGPALEVYISNNYSGSDDPQAEGVTWTKLEIDQSAEVEDTWNPYTVDVSGYTGQAHVAFVYTSTGTGSGEGRRSGVNNFRFVSTYGQEGLKANFSLGQTLYTTVEPVSFQATVSGGVAPYTYLWAFGDGETSTDAESTHTYSEAGSYTVTLTVTDTEGTEQVSTRENLVEVLQSTQEEVPVMTGDVRIATFNAYLNRSSEGQILEDALAGDDPQIANVAEIIQRVRPDILLLNEFDYVADGSAVDALKQNYLEVSQNGADPIEYPYMFLAASNTGIASGVDLDNNGEVGGPGDAFGFGEFPGQYGMVILSRYPIQTENVRTFQNFLWKDMPDAMLPVDPETGESWYSAEALDVFRLSSKSHWDVPVEVDGEVIHVLASHPTPPVFDGEEDRNGTRNHDETRFWRDYVDASLSDYIYDDNGNTGGLGENQRFVIMGDLNASSVEGDATGDPISLLTESAYIDGTMVPMSTGGEENDAGNENAPMHTADWKMRADYVLPSIFGFEIEHTAVFWPGRADVLYRLVGPGVTSSDHRLVYVDATLTERSDNSGTPSTDSDDDDDGLFGSTGYGMIIFAMLAGFCRRVFAVKKRK</sequence>
<dbReference type="InterPro" id="IPR004843">
    <property type="entry name" value="Calcineurin-like_PHP"/>
</dbReference>
<protein>
    <submittedName>
        <fullName evidence="6">Choice-of-anchor J domain-containing protein</fullName>
    </submittedName>
</protein>
<dbReference type="InterPro" id="IPR029052">
    <property type="entry name" value="Metallo-depent_PP-like"/>
</dbReference>
<dbReference type="SUPFAM" id="SSF56219">
    <property type="entry name" value="DNase I-like"/>
    <property type="match status" value="1"/>
</dbReference>
<dbReference type="InterPro" id="IPR013783">
    <property type="entry name" value="Ig-like_fold"/>
</dbReference>
<dbReference type="Pfam" id="PF00149">
    <property type="entry name" value="Metallophos"/>
    <property type="match status" value="1"/>
</dbReference>
<dbReference type="PANTHER" id="PTHR22953">
    <property type="entry name" value="ACID PHOSPHATASE RELATED"/>
    <property type="match status" value="1"/>
</dbReference>
<comment type="caution">
    <text evidence="6">The sequence shown here is derived from an EMBL/GenBank/DDBJ whole genome shotgun (WGS) entry which is preliminary data.</text>
</comment>
<evidence type="ECO:0000313" key="6">
    <source>
        <dbReference type="EMBL" id="MFD2096974.1"/>
    </source>
</evidence>
<dbReference type="CDD" id="cd00063">
    <property type="entry name" value="FN3"/>
    <property type="match status" value="1"/>
</dbReference>
<gene>
    <name evidence="6" type="ORF">ACFSJ3_13340</name>
</gene>
<evidence type="ECO:0000256" key="3">
    <source>
        <dbReference type="SAM" id="SignalP"/>
    </source>
</evidence>
<dbReference type="InterPro" id="IPR022409">
    <property type="entry name" value="PKD/Chitinase_dom"/>
</dbReference>
<dbReference type="InterPro" id="IPR015914">
    <property type="entry name" value="PAPs_N"/>
</dbReference>
<organism evidence="6 7">
    <name type="scientific">Corallincola platygyrae</name>
    <dbReference type="NCBI Taxonomy" id="1193278"/>
    <lineage>
        <taxon>Bacteria</taxon>
        <taxon>Pseudomonadati</taxon>
        <taxon>Pseudomonadota</taxon>
        <taxon>Gammaproteobacteria</taxon>
        <taxon>Alteromonadales</taxon>
        <taxon>Psychromonadaceae</taxon>
        <taxon>Corallincola</taxon>
    </lineage>
</organism>
<dbReference type="SUPFAM" id="SSF49299">
    <property type="entry name" value="PKD domain"/>
    <property type="match status" value="1"/>
</dbReference>
<dbReference type="SUPFAM" id="SSF49363">
    <property type="entry name" value="Purple acid phosphatase, N-terminal domain"/>
    <property type="match status" value="1"/>
</dbReference>
<evidence type="ECO:0000313" key="7">
    <source>
        <dbReference type="Proteomes" id="UP001597380"/>
    </source>
</evidence>
<feature type="chain" id="PRO_5046440608" evidence="3">
    <location>
        <begin position="20"/>
        <end position="1725"/>
    </location>
</feature>
<keyword evidence="7" id="KW-1185">Reference proteome</keyword>
<keyword evidence="2" id="KW-0812">Transmembrane</keyword>
<dbReference type="InterPro" id="IPR000601">
    <property type="entry name" value="PKD_dom"/>
</dbReference>
<feature type="transmembrane region" description="Helical" evidence="2">
    <location>
        <begin position="1696"/>
        <end position="1715"/>
    </location>
</feature>
<name>A0ABW4XQ46_9GAMM</name>
<feature type="domain" description="Fibronectin type-III" evidence="5">
    <location>
        <begin position="629"/>
        <end position="721"/>
    </location>
</feature>
<dbReference type="PROSITE" id="PS50853">
    <property type="entry name" value="FN3"/>
    <property type="match status" value="1"/>
</dbReference>
<feature type="domain" description="PKD" evidence="4">
    <location>
        <begin position="1255"/>
        <end position="1312"/>
    </location>
</feature>
<feature type="signal peptide" evidence="3">
    <location>
        <begin position="1"/>
        <end position="19"/>
    </location>
</feature>
<dbReference type="InterPro" id="IPR008963">
    <property type="entry name" value="Purple_acid_Pase-like_N"/>
</dbReference>
<reference evidence="7" key="1">
    <citation type="journal article" date="2019" name="Int. J. Syst. Evol. Microbiol.">
        <title>The Global Catalogue of Microorganisms (GCM) 10K type strain sequencing project: providing services to taxonomists for standard genome sequencing and annotation.</title>
        <authorList>
            <consortium name="The Broad Institute Genomics Platform"/>
            <consortium name="The Broad Institute Genome Sequencing Center for Infectious Disease"/>
            <person name="Wu L."/>
            <person name="Ma J."/>
        </authorList>
    </citation>
    <scope>NUCLEOTIDE SEQUENCE [LARGE SCALE GENOMIC DNA]</scope>
    <source>
        <strain evidence="7">CGMCC 1.10992</strain>
    </source>
</reference>
<dbReference type="PANTHER" id="PTHR22953:SF153">
    <property type="entry name" value="PURPLE ACID PHOSPHATASE"/>
    <property type="match status" value="1"/>
</dbReference>
<proteinExistence type="predicted"/>
<dbReference type="NCBIfam" id="NF038128">
    <property type="entry name" value="choice_anch_J"/>
    <property type="match status" value="3"/>
</dbReference>
<dbReference type="InterPro" id="IPR008979">
    <property type="entry name" value="Galactose-bd-like_sf"/>
</dbReference>
<dbReference type="Gene3D" id="2.60.120.260">
    <property type="entry name" value="Galactose-binding domain-like"/>
    <property type="match status" value="1"/>
</dbReference>
<dbReference type="Pfam" id="PF16656">
    <property type="entry name" value="Pur_ac_phosph_N"/>
    <property type="match status" value="1"/>
</dbReference>
<dbReference type="PROSITE" id="PS50093">
    <property type="entry name" value="PKD"/>
    <property type="match status" value="1"/>
</dbReference>
<dbReference type="InterPro" id="IPR005135">
    <property type="entry name" value="Endo/exonuclease/phosphatase"/>
</dbReference>
<evidence type="ECO:0000256" key="1">
    <source>
        <dbReference type="ARBA" id="ARBA00022729"/>
    </source>
</evidence>
<dbReference type="CDD" id="cd00838">
    <property type="entry name" value="MPP_superfamily"/>
    <property type="match status" value="1"/>
</dbReference>
<dbReference type="EMBL" id="JBHUHT010000014">
    <property type="protein sequence ID" value="MFD2096974.1"/>
    <property type="molecule type" value="Genomic_DNA"/>
</dbReference>
<evidence type="ECO:0000256" key="2">
    <source>
        <dbReference type="SAM" id="Phobius"/>
    </source>
</evidence>
<accession>A0ABW4XQ46</accession>
<evidence type="ECO:0000259" key="5">
    <source>
        <dbReference type="PROSITE" id="PS50853"/>
    </source>
</evidence>
<dbReference type="Gene3D" id="3.60.21.10">
    <property type="match status" value="1"/>
</dbReference>
<dbReference type="Gene3D" id="2.60.120.200">
    <property type="match status" value="3"/>
</dbReference>
<dbReference type="Pfam" id="PF18911">
    <property type="entry name" value="PKD_4"/>
    <property type="match status" value="1"/>
</dbReference>
<dbReference type="InterPro" id="IPR039331">
    <property type="entry name" value="PAPs-like"/>
</dbReference>